<keyword evidence="17" id="KW-1208">Phospholipid metabolism</keyword>
<comment type="pathway">
    <text evidence="4">Lipid metabolism.</text>
</comment>
<evidence type="ECO:0000256" key="17">
    <source>
        <dbReference type="ARBA" id="ARBA00023264"/>
    </source>
</evidence>
<organism evidence="20 21">
    <name type="scientific">Glacieibacterium frigidum</name>
    <dbReference type="NCBI Taxonomy" id="2593303"/>
    <lineage>
        <taxon>Bacteria</taxon>
        <taxon>Pseudomonadati</taxon>
        <taxon>Pseudomonadota</taxon>
        <taxon>Alphaproteobacteria</taxon>
        <taxon>Sphingomonadales</taxon>
        <taxon>Sphingosinicellaceae</taxon>
        <taxon>Glacieibacterium</taxon>
    </lineage>
</organism>
<reference evidence="20 21" key="1">
    <citation type="submission" date="2019-07" db="EMBL/GenBank/DDBJ databases">
        <title>Novel species isolated from glacier.</title>
        <authorList>
            <person name="Liu Q."/>
            <person name="Xin Y.-H."/>
        </authorList>
    </citation>
    <scope>NUCLEOTIDE SEQUENCE [LARGE SCALE GENOMIC DNA]</scope>
    <source>
        <strain evidence="20 21">LB1R16</strain>
    </source>
</reference>
<evidence type="ECO:0000256" key="4">
    <source>
        <dbReference type="ARBA" id="ARBA00005189"/>
    </source>
</evidence>
<dbReference type="PROSITE" id="PS01315">
    <property type="entry name" value="CDS"/>
    <property type="match status" value="1"/>
</dbReference>
<keyword evidence="21" id="KW-1185">Reference proteome</keyword>
<keyword evidence="8" id="KW-1003">Cell membrane</keyword>
<evidence type="ECO:0000256" key="3">
    <source>
        <dbReference type="ARBA" id="ARBA00005119"/>
    </source>
</evidence>
<keyword evidence="13 19" id="KW-1133">Transmembrane helix</keyword>
<gene>
    <name evidence="20" type="ORF">FMM06_08115</name>
</gene>
<comment type="catalytic activity">
    <reaction evidence="1 18">
        <text>a 1,2-diacyl-sn-glycero-3-phosphate + CTP + H(+) = a CDP-1,2-diacyl-sn-glycerol + diphosphate</text>
        <dbReference type="Rhea" id="RHEA:16229"/>
        <dbReference type="ChEBI" id="CHEBI:15378"/>
        <dbReference type="ChEBI" id="CHEBI:33019"/>
        <dbReference type="ChEBI" id="CHEBI:37563"/>
        <dbReference type="ChEBI" id="CHEBI:58332"/>
        <dbReference type="ChEBI" id="CHEBI:58608"/>
        <dbReference type="EC" id="2.7.7.41"/>
    </reaction>
</comment>
<dbReference type="GO" id="GO:0016024">
    <property type="term" value="P:CDP-diacylglycerol biosynthetic process"/>
    <property type="evidence" value="ECO:0007669"/>
    <property type="project" value="UniProtKB-UniPathway"/>
</dbReference>
<evidence type="ECO:0000313" key="20">
    <source>
        <dbReference type="EMBL" id="TRW18461.1"/>
    </source>
</evidence>
<evidence type="ECO:0000256" key="5">
    <source>
        <dbReference type="ARBA" id="ARBA00010185"/>
    </source>
</evidence>
<accession>A0A552UJW1</accession>
<keyword evidence="10 18" id="KW-0808">Transferase</keyword>
<comment type="caution">
    <text evidence="20">The sequence shown here is derived from an EMBL/GenBank/DDBJ whole genome shotgun (WGS) entry which is preliminary data.</text>
</comment>
<evidence type="ECO:0000256" key="1">
    <source>
        <dbReference type="ARBA" id="ARBA00001698"/>
    </source>
</evidence>
<evidence type="ECO:0000256" key="13">
    <source>
        <dbReference type="ARBA" id="ARBA00022989"/>
    </source>
</evidence>
<dbReference type="Proteomes" id="UP000317894">
    <property type="component" value="Unassembled WGS sequence"/>
</dbReference>
<feature type="transmembrane region" description="Helical" evidence="19">
    <location>
        <begin position="12"/>
        <end position="45"/>
    </location>
</feature>
<evidence type="ECO:0000256" key="18">
    <source>
        <dbReference type="RuleBase" id="RU003938"/>
    </source>
</evidence>
<dbReference type="AlphaFoldDB" id="A0A552UJW1"/>
<keyword evidence="11 18" id="KW-0812">Transmembrane</keyword>
<dbReference type="UniPathway" id="UPA00557">
    <property type="reaction ID" value="UER00614"/>
</dbReference>
<keyword evidence="12 18" id="KW-0548">Nucleotidyltransferase</keyword>
<evidence type="ECO:0000256" key="10">
    <source>
        <dbReference type="ARBA" id="ARBA00022679"/>
    </source>
</evidence>
<keyword evidence="9" id="KW-0444">Lipid biosynthesis</keyword>
<evidence type="ECO:0000256" key="16">
    <source>
        <dbReference type="ARBA" id="ARBA00023209"/>
    </source>
</evidence>
<dbReference type="GO" id="GO:0004605">
    <property type="term" value="F:phosphatidate cytidylyltransferase activity"/>
    <property type="evidence" value="ECO:0007669"/>
    <property type="project" value="UniProtKB-EC"/>
</dbReference>
<comment type="pathway">
    <text evidence="3 18">Phospholipid metabolism; CDP-diacylglycerol biosynthesis; CDP-diacylglycerol from sn-glycerol 3-phosphate: step 3/3.</text>
</comment>
<dbReference type="PANTHER" id="PTHR46382:SF1">
    <property type="entry name" value="PHOSPHATIDATE CYTIDYLYLTRANSFERASE"/>
    <property type="match status" value="1"/>
</dbReference>
<evidence type="ECO:0000256" key="12">
    <source>
        <dbReference type="ARBA" id="ARBA00022695"/>
    </source>
</evidence>
<dbReference type="EMBL" id="VJWA01000001">
    <property type="protein sequence ID" value="TRW18461.1"/>
    <property type="molecule type" value="Genomic_DNA"/>
</dbReference>
<keyword evidence="14" id="KW-0443">Lipid metabolism</keyword>
<proteinExistence type="inferred from homology"/>
<dbReference type="OrthoDB" id="9799199at2"/>
<dbReference type="Pfam" id="PF01148">
    <property type="entry name" value="CTP_transf_1"/>
    <property type="match status" value="1"/>
</dbReference>
<feature type="transmembrane region" description="Helical" evidence="19">
    <location>
        <begin position="103"/>
        <end position="123"/>
    </location>
</feature>
<comment type="similarity">
    <text evidence="5 18">Belongs to the CDS family.</text>
</comment>
<evidence type="ECO:0000256" key="11">
    <source>
        <dbReference type="ARBA" id="ARBA00022692"/>
    </source>
</evidence>
<evidence type="ECO:0000256" key="6">
    <source>
        <dbReference type="ARBA" id="ARBA00012487"/>
    </source>
</evidence>
<feature type="transmembrane region" description="Helical" evidence="19">
    <location>
        <begin position="246"/>
        <end position="262"/>
    </location>
</feature>
<feature type="transmembrane region" description="Helical" evidence="19">
    <location>
        <begin position="169"/>
        <end position="190"/>
    </location>
</feature>
<evidence type="ECO:0000256" key="2">
    <source>
        <dbReference type="ARBA" id="ARBA00004651"/>
    </source>
</evidence>
<feature type="transmembrane region" description="Helical" evidence="19">
    <location>
        <begin position="57"/>
        <end position="75"/>
    </location>
</feature>
<dbReference type="InterPro" id="IPR000374">
    <property type="entry name" value="PC_trans"/>
</dbReference>
<evidence type="ECO:0000313" key="21">
    <source>
        <dbReference type="Proteomes" id="UP000317894"/>
    </source>
</evidence>
<evidence type="ECO:0000256" key="19">
    <source>
        <dbReference type="SAM" id="Phobius"/>
    </source>
</evidence>
<feature type="transmembrane region" description="Helical" evidence="19">
    <location>
        <begin position="129"/>
        <end position="149"/>
    </location>
</feature>
<dbReference type="EC" id="2.7.7.41" evidence="6 18"/>
<comment type="subcellular location">
    <subcellularLocation>
        <location evidence="2">Cell membrane</location>
        <topology evidence="2">Multi-pass membrane protein</topology>
    </subcellularLocation>
</comment>
<protein>
    <recommendedName>
        <fullName evidence="7 18">Phosphatidate cytidylyltransferase</fullName>
        <ecNumber evidence="6 18">2.7.7.41</ecNumber>
    </recommendedName>
</protein>
<dbReference type="GO" id="GO:0005886">
    <property type="term" value="C:plasma membrane"/>
    <property type="evidence" value="ECO:0007669"/>
    <property type="project" value="UniProtKB-SubCell"/>
</dbReference>
<evidence type="ECO:0000256" key="9">
    <source>
        <dbReference type="ARBA" id="ARBA00022516"/>
    </source>
</evidence>
<sequence>MLAARGPLTTRILTGLVLITLAVAAVYFGGTAFTALVALAVLLMFAEWSVMHGLPRFIRLAGLAALAATIFLASYGPASQALLTLGGAALALGLFARNFGGRFAWVVGGVLYCGLPAIALIVLRAQPSGIMLTVWTLSIVWATDIFAYFAGRAIGGPKLAPAISPNKTWAGLGGGVVGAALTAYGVAAYFQMSGPVKDYALIAGGVLAVVAQGGDLFESWMKRNTGVKDSGRLLPGHGGVLDRLDGLVPVAVLSALGFVAVLR</sequence>
<evidence type="ECO:0000256" key="8">
    <source>
        <dbReference type="ARBA" id="ARBA00022475"/>
    </source>
</evidence>
<evidence type="ECO:0000256" key="7">
    <source>
        <dbReference type="ARBA" id="ARBA00019373"/>
    </source>
</evidence>
<evidence type="ECO:0000256" key="14">
    <source>
        <dbReference type="ARBA" id="ARBA00023098"/>
    </source>
</evidence>
<keyword evidence="15 19" id="KW-0472">Membrane</keyword>
<dbReference type="PANTHER" id="PTHR46382">
    <property type="entry name" value="PHOSPHATIDATE CYTIDYLYLTRANSFERASE"/>
    <property type="match status" value="1"/>
</dbReference>
<evidence type="ECO:0000256" key="15">
    <source>
        <dbReference type="ARBA" id="ARBA00023136"/>
    </source>
</evidence>
<name>A0A552UJW1_9SPHN</name>
<keyword evidence="16" id="KW-0594">Phospholipid biosynthesis</keyword>